<sequence length="288" mass="32251">MSNRRPVANVQTGTFRTKTETPFGEFQHNNPGDISLGRFEFKSAPPKILLGISTLHLNIPRIRCSIFEVSSCHAKIALESWEGTIGNQYNPECSWLAIARDDPDLQCGRFDTLEDHLMARPQQSTARQIRFARSYSSTPKVVVWLEAISTNPAHDCRVITKATNITCSGFTINIDTWSDTELLCGTAAWLAYSGNRTDIYSGTFSTDDVCRGPLCHQHSSYAPFAGREFWNKPKVFTALNMLNVSNETDLRVKAYTSNVSMNGLTWNIDSWDDTILYGAEAVFVAFDQ</sequence>
<accession>A0AAW0FFW2</accession>
<dbReference type="GO" id="GO:0009986">
    <property type="term" value="C:cell surface"/>
    <property type="evidence" value="ECO:0007669"/>
    <property type="project" value="TreeGrafter"/>
</dbReference>
<dbReference type="EMBL" id="JASBNA010000048">
    <property type="protein sequence ID" value="KAK7680618.1"/>
    <property type="molecule type" value="Genomic_DNA"/>
</dbReference>
<dbReference type="GO" id="GO:0070492">
    <property type="term" value="F:oligosaccharide binding"/>
    <property type="evidence" value="ECO:0007669"/>
    <property type="project" value="TreeGrafter"/>
</dbReference>
<organism evidence="2 3">
    <name type="scientific">Cerrena zonata</name>
    <dbReference type="NCBI Taxonomy" id="2478898"/>
    <lineage>
        <taxon>Eukaryota</taxon>
        <taxon>Fungi</taxon>
        <taxon>Dikarya</taxon>
        <taxon>Basidiomycota</taxon>
        <taxon>Agaricomycotina</taxon>
        <taxon>Agaricomycetes</taxon>
        <taxon>Polyporales</taxon>
        <taxon>Cerrenaceae</taxon>
        <taxon>Cerrena</taxon>
    </lineage>
</organism>
<dbReference type="AlphaFoldDB" id="A0AAW0FFW2"/>
<dbReference type="GO" id="GO:0046871">
    <property type="term" value="F:N-acetylgalactosamine binding"/>
    <property type="evidence" value="ECO:0007669"/>
    <property type="project" value="TreeGrafter"/>
</dbReference>
<dbReference type="SUPFAM" id="SSF141086">
    <property type="entry name" value="Agglutinin HPA-like"/>
    <property type="match status" value="2"/>
</dbReference>
<dbReference type="Gene3D" id="2.60.40.2080">
    <property type="match status" value="3"/>
</dbReference>
<reference evidence="2 3" key="1">
    <citation type="submission" date="2022-09" db="EMBL/GenBank/DDBJ databases">
        <authorList>
            <person name="Palmer J.M."/>
        </authorList>
    </citation>
    <scope>NUCLEOTIDE SEQUENCE [LARGE SCALE GENOMIC DNA]</scope>
    <source>
        <strain evidence="2 3">DSM 7382</strain>
    </source>
</reference>
<dbReference type="GO" id="GO:0098609">
    <property type="term" value="P:cell-cell adhesion"/>
    <property type="evidence" value="ECO:0007669"/>
    <property type="project" value="TreeGrafter"/>
</dbReference>
<protein>
    <recommendedName>
        <fullName evidence="1">H-type lectin domain-containing protein</fullName>
    </recommendedName>
</protein>
<dbReference type="GO" id="GO:0030247">
    <property type="term" value="F:polysaccharide binding"/>
    <property type="evidence" value="ECO:0007669"/>
    <property type="project" value="TreeGrafter"/>
</dbReference>
<feature type="domain" description="H-type lectin" evidence="1">
    <location>
        <begin position="227"/>
        <end position="286"/>
    </location>
</feature>
<evidence type="ECO:0000313" key="2">
    <source>
        <dbReference type="EMBL" id="KAK7680618.1"/>
    </source>
</evidence>
<dbReference type="InterPro" id="IPR019019">
    <property type="entry name" value="H-type_lectin_domain"/>
</dbReference>
<gene>
    <name evidence="2" type="ORF">QCA50_016400</name>
</gene>
<dbReference type="InterPro" id="IPR037221">
    <property type="entry name" value="H-type_lectin_dom_sf"/>
</dbReference>
<comment type="caution">
    <text evidence="2">The sequence shown here is derived from an EMBL/GenBank/DDBJ whole genome shotgun (WGS) entry which is preliminary data.</text>
</comment>
<keyword evidence="3" id="KW-1185">Reference proteome</keyword>
<dbReference type="Proteomes" id="UP001385951">
    <property type="component" value="Unassembled WGS sequence"/>
</dbReference>
<name>A0AAW0FFW2_9APHY</name>
<dbReference type="Pfam" id="PF09458">
    <property type="entry name" value="H_lectin"/>
    <property type="match status" value="2"/>
</dbReference>
<proteinExistence type="predicted"/>
<dbReference type="GO" id="GO:0098636">
    <property type="term" value="C:protein complex involved in cell adhesion"/>
    <property type="evidence" value="ECO:0007669"/>
    <property type="project" value="TreeGrafter"/>
</dbReference>
<evidence type="ECO:0000259" key="1">
    <source>
        <dbReference type="Pfam" id="PF09458"/>
    </source>
</evidence>
<dbReference type="PANTHER" id="PTHR46938">
    <property type="entry name" value="DISCOIDIN-1 SUBUNIT A-RELATED-RELATED"/>
    <property type="match status" value="1"/>
</dbReference>
<evidence type="ECO:0000313" key="3">
    <source>
        <dbReference type="Proteomes" id="UP001385951"/>
    </source>
</evidence>
<dbReference type="InterPro" id="IPR052487">
    <property type="entry name" value="Galactose-binding_lectin"/>
</dbReference>
<feature type="domain" description="H-type lectin" evidence="1">
    <location>
        <begin position="127"/>
        <end position="192"/>
    </location>
</feature>